<comment type="caution">
    <text evidence="2">The sequence shown here is derived from an EMBL/GenBank/DDBJ whole genome shotgun (WGS) entry which is preliminary data.</text>
</comment>
<gene>
    <name evidence="2" type="ORF">AB1300_08550</name>
</gene>
<feature type="compositionally biased region" description="Low complexity" evidence="1">
    <location>
        <begin position="71"/>
        <end position="82"/>
    </location>
</feature>
<name>A0ABV3VWA4_9BACI</name>
<protein>
    <submittedName>
        <fullName evidence="2">Uncharacterized protein</fullName>
    </submittedName>
</protein>
<dbReference type="EMBL" id="JBFRHK010000004">
    <property type="protein sequence ID" value="MEX3745186.1"/>
    <property type="molecule type" value="Genomic_DNA"/>
</dbReference>
<accession>A0ABV3VWA4</accession>
<reference evidence="2 3" key="1">
    <citation type="submission" date="2024-07" db="EMBL/GenBank/DDBJ databases">
        <title>Characterization of a bacterium isolated from hydrolysated instant sea cucumber by whole-genome sequencing and metabolomics.</title>
        <authorList>
            <person name="Luo X."/>
            <person name="Zhang Z."/>
            <person name="Zheng Z."/>
            <person name="Zhang W."/>
            <person name="Ming T."/>
            <person name="Jiao L."/>
            <person name="Su X."/>
            <person name="Kong F."/>
            <person name="Xu J."/>
        </authorList>
    </citation>
    <scope>NUCLEOTIDE SEQUENCE [LARGE SCALE GENOMIC DNA]</scope>
    <source>
        <strain evidence="2 3">XL-2024</strain>
    </source>
</reference>
<evidence type="ECO:0000313" key="2">
    <source>
        <dbReference type="EMBL" id="MEX3745186.1"/>
    </source>
</evidence>
<dbReference type="RefSeq" id="WP_368636094.1">
    <property type="nucleotide sequence ID" value="NZ_JBFRHK010000004.1"/>
</dbReference>
<proteinExistence type="predicted"/>
<feature type="compositionally biased region" description="Polar residues" evidence="1">
    <location>
        <begin position="99"/>
        <end position="112"/>
    </location>
</feature>
<sequence>MGISNRGTKAKSITSCDNAFVTNILLARDPAAKRMFSVRKRSANVAAATMFYLCESEATATKAAHRTPPGSSALRESEASAANVLSVRKRSDSGKAPSRNGNRSQAMLISYI</sequence>
<evidence type="ECO:0000313" key="3">
    <source>
        <dbReference type="Proteomes" id="UP001558534"/>
    </source>
</evidence>
<organism evidence="2 3">
    <name type="scientific">Lysinibacillus xylanilyticus</name>
    <dbReference type="NCBI Taxonomy" id="582475"/>
    <lineage>
        <taxon>Bacteria</taxon>
        <taxon>Bacillati</taxon>
        <taxon>Bacillota</taxon>
        <taxon>Bacilli</taxon>
        <taxon>Bacillales</taxon>
        <taxon>Bacillaceae</taxon>
        <taxon>Lysinibacillus</taxon>
    </lineage>
</organism>
<feature type="region of interest" description="Disordered" evidence="1">
    <location>
        <begin position="62"/>
        <end position="112"/>
    </location>
</feature>
<evidence type="ECO:0000256" key="1">
    <source>
        <dbReference type="SAM" id="MobiDB-lite"/>
    </source>
</evidence>
<keyword evidence="3" id="KW-1185">Reference proteome</keyword>
<dbReference type="Proteomes" id="UP001558534">
    <property type="component" value="Unassembled WGS sequence"/>
</dbReference>